<feature type="transmembrane region" description="Helical" evidence="1">
    <location>
        <begin position="70"/>
        <end position="87"/>
    </location>
</feature>
<protein>
    <submittedName>
        <fullName evidence="2">Uncharacterized protein</fullName>
    </submittedName>
</protein>
<reference evidence="2 3" key="1">
    <citation type="submission" date="2011-08" db="EMBL/GenBank/DDBJ databases">
        <title>The Genome Sequence of Plasmodium vivax India VII.</title>
        <authorList>
            <consortium name="The Broad Institute Genome Sequencing Platform"/>
            <consortium name="The Broad Institute Genome Sequencing Center for Infectious Disease"/>
            <person name="Neafsey D."/>
            <person name="Carlton J."/>
            <person name="Barnwell J."/>
            <person name="Collins W."/>
            <person name="Escalante A."/>
            <person name="Mullikin J."/>
            <person name="Saul A."/>
            <person name="Guigo R."/>
            <person name="Camara F."/>
            <person name="Young S.K."/>
            <person name="Zeng Q."/>
            <person name="Gargeya S."/>
            <person name="Fitzgerald M."/>
            <person name="Haas B."/>
            <person name="Abouelleil A."/>
            <person name="Alvarado L."/>
            <person name="Arachchi H.M."/>
            <person name="Berlin A."/>
            <person name="Brown A."/>
            <person name="Chapman S.B."/>
            <person name="Chen Z."/>
            <person name="Dunbar C."/>
            <person name="Freedman E."/>
            <person name="Gearin G."/>
            <person name="Gellesch M."/>
            <person name="Goldberg J."/>
            <person name="Griggs A."/>
            <person name="Gujja S."/>
            <person name="Heiman D."/>
            <person name="Howarth C."/>
            <person name="Larson L."/>
            <person name="Lui A."/>
            <person name="MacDonald P.J.P."/>
            <person name="Montmayeur A."/>
            <person name="Murphy C."/>
            <person name="Neiman D."/>
            <person name="Pearson M."/>
            <person name="Priest M."/>
            <person name="Roberts A."/>
            <person name="Saif S."/>
            <person name="Shea T."/>
            <person name="Shenoy N."/>
            <person name="Sisk P."/>
            <person name="Stolte C."/>
            <person name="Sykes S."/>
            <person name="Wortman J."/>
            <person name="Nusbaum C."/>
            <person name="Birren B."/>
        </authorList>
    </citation>
    <scope>NUCLEOTIDE SEQUENCE [LARGE SCALE GENOMIC DNA]</scope>
    <source>
        <strain evidence="2 3">India VII</strain>
    </source>
</reference>
<keyword evidence="1" id="KW-1133">Transmembrane helix</keyword>
<name>A0A0J9S5U4_PLAVI</name>
<gene>
    <name evidence="2" type="ORF">PVIIG_05629</name>
</gene>
<organism evidence="2 3">
    <name type="scientific">Plasmodium vivax India VII</name>
    <dbReference type="NCBI Taxonomy" id="1077284"/>
    <lineage>
        <taxon>Eukaryota</taxon>
        <taxon>Sar</taxon>
        <taxon>Alveolata</taxon>
        <taxon>Apicomplexa</taxon>
        <taxon>Aconoidasida</taxon>
        <taxon>Haemosporida</taxon>
        <taxon>Plasmodiidae</taxon>
        <taxon>Plasmodium</taxon>
        <taxon>Plasmodium (Plasmodium)</taxon>
    </lineage>
</organism>
<dbReference type="EMBL" id="KQ234394">
    <property type="protein sequence ID" value="KMZ77407.1"/>
    <property type="molecule type" value="Genomic_DNA"/>
</dbReference>
<dbReference type="AlphaFoldDB" id="A0A0J9S5U4"/>
<evidence type="ECO:0000313" key="2">
    <source>
        <dbReference type="EMBL" id="KMZ77407.1"/>
    </source>
</evidence>
<proteinExistence type="predicted"/>
<dbReference type="Proteomes" id="UP000053562">
    <property type="component" value="Unassembled WGS sequence"/>
</dbReference>
<evidence type="ECO:0000256" key="1">
    <source>
        <dbReference type="SAM" id="Phobius"/>
    </source>
</evidence>
<evidence type="ECO:0000313" key="3">
    <source>
        <dbReference type="Proteomes" id="UP000053562"/>
    </source>
</evidence>
<accession>A0A0J9S5U4</accession>
<feature type="transmembrane region" description="Helical" evidence="1">
    <location>
        <begin position="20"/>
        <end position="41"/>
    </location>
</feature>
<sequence>MNSINHTIMNVNMNLMFSRILRINLLEYVGELLTILVVLTWKTTMKLNGRELKFYMNCMMNLKSLCRQRIIILYNVMKSIFCVIFLMNL</sequence>
<keyword evidence="1" id="KW-0812">Transmembrane</keyword>
<keyword evidence="1" id="KW-0472">Membrane</keyword>